<evidence type="ECO:0000256" key="5">
    <source>
        <dbReference type="ARBA" id="ARBA00022840"/>
    </source>
</evidence>
<dbReference type="GO" id="GO:0004714">
    <property type="term" value="F:transmembrane receptor protein tyrosine kinase activity"/>
    <property type="evidence" value="ECO:0007669"/>
    <property type="project" value="InterPro"/>
</dbReference>
<dbReference type="PANTHER" id="PTHR34590:SF6">
    <property type="entry name" value="RECEPTOR-LIKE KINASE"/>
    <property type="match status" value="1"/>
</dbReference>
<evidence type="ECO:0000256" key="1">
    <source>
        <dbReference type="ARBA" id="ARBA00004479"/>
    </source>
</evidence>
<keyword evidence="8" id="KW-0732">Signal</keyword>
<sequence>MSIQITLLLTTILTVVSAYTPTDHYLINCGTTTPTTDPNHRTFTADTSSPNFKPNPLSKSLQFHNPETNLTISPIYTSVRVSPYPKPLVYFFKVKEMGVKLVRLHFRKFEFGVKGIGCHDQFHVVANDYVLMYNFSIGDFSTVVVKDFMIWVDDVDEVVIKFIPLGKSSYAFVNAIEVISAPEDMLEEWSYNKDIRRKRGYEMLYRVNVGGVKVTPFNDSLWRTWSPDEGFFKSGGSDRKIHFDGRIQYRVGGASREVCPDNVYNSARVVESLGGEVVKDNMTWVFPVEKGFSYLVRLHFCDIASISVGMMFFNVYVNGNLVYENLDLSKVTDYLLASPFYADFVVDGEKFVDVMRVDIGPSSLSKAHAVDGILNGLEIWKMDNAMKSLGGEVCAGQLESSNQSGGQVSRLFSLTAAVCLLAIAFLVMRRKAEAKDSVGWSRVPSEIDLKSNYPKSTAV</sequence>
<dbReference type="Pfam" id="PF12819">
    <property type="entry name" value="Malectin_like"/>
    <property type="match status" value="1"/>
</dbReference>
<evidence type="ECO:0000313" key="11">
    <source>
        <dbReference type="Proteomes" id="UP000245207"/>
    </source>
</evidence>
<reference evidence="10 11" key="1">
    <citation type="journal article" date="2018" name="Mol. Plant">
        <title>The genome of Artemisia annua provides insight into the evolution of Asteraceae family and artemisinin biosynthesis.</title>
        <authorList>
            <person name="Shen Q."/>
            <person name="Zhang L."/>
            <person name="Liao Z."/>
            <person name="Wang S."/>
            <person name="Yan T."/>
            <person name="Shi P."/>
            <person name="Liu M."/>
            <person name="Fu X."/>
            <person name="Pan Q."/>
            <person name="Wang Y."/>
            <person name="Lv Z."/>
            <person name="Lu X."/>
            <person name="Zhang F."/>
            <person name="Jiang W."/>
            <person name="Ma Y."/>
            <person name="Chen M."/>
            <person name="Hao X."/>
            <person name="Li L."/>
            <person name="Tang Y."/>
            <person name="Lv G."/>
            <person name="Zhou Y."/>
            <person name="Sun X."/>
            <person name="Brodelius P.E."/>
            <person name="Rose J.K.C."/>
            <person name="Tang K."/>
        </authorList>
    </citation>
    <scope>NUCLEOTIDE SEQUENCE [LARGE SCALE GENOMIC DNA]</scope>
    <source>
        <strain evidence="11">cv. Huhao1</strain>
        <tissue evidence="10">Leaf</tissue>
    </source>
</reference>
<dbReference type="OrthoDB" id="735844at2759"/>
<dbReference type="EMBL" id="PKPP01004013">
    <property type="protein sequence ID" value="PWA66509.1"/>
    <property type="molecule type" value="Genomic_DNA"/>
</dbReference>
<feature type="domain" description="Malectin-like" evidence="9">
    <location>
        <begin position="27"/>
        <end position="381"/>
    </location>
</feature>
<keyword evidence="2" id="KW-0418">Kinase</keyword>
<dbReference type="GO" id="GO:0016020">
    <property type="term" value="C:membrane"/>
    <property type="evidence" value="ECO:0007669"/>
    <property type="project" value="UniProtKB-SubCell"/>
</dbReference>
<organism evidence="10 11">
    <name type="scientific">Artemisia annua</name>
    <name type="common">Sweet wormwood</name>
    <dbReference type="NCBI Taxonomy" id="35608"/>
    <lineage>
        <taxon>Eukaryota</taxon>
        <taxon>Viridiplantae</taxon>
        <taxon>Streptophyta</taxon>
        <taxon>Embryophyta</taxon>
        <taxon>Tracheophyta</taxon>
        <taxon>Spermatophyta</taxon>
        <taxon>Magnoliopsida</taxon>
        <taxon>eudicotyledons</taxon>
        <taxon>Gunneridae</taxon>
        <taxon>Pentapetalae</taxon>
        <taxon>asterids</taxon>
        <taxon>campanulids</taxon>
        <taxon>Asterales</taxon>
        <taxon>Asteraceae</taxon>
        <taxon>Asteroideae</taxon>
        <taxon>Anthemideae</taxon>
        <taxon>Artemisiinae</taxon>
        <taxon>Artemisia</taxon>
    </lineage>
</organism>
<protein>
    <recommendedName>
        <fullName evidence="9">Malectin-like domain-containing protein</fullName>
    </recommendedName>
</protein>
<dbReference type="Gene3D" id="2.60.120.430">
    <property type="entry name" value="Galactose-binding lectin"/>
    <property type="match status" value="2"/>
</dbReference>
<dbReference type="GO" id="GO:0005524">
    <property type="term" value="F:ATP binding"/>
    <property type="evidence" value="ECO:0007669"/>
    <property type="project" value="UniProtKB-KW"/>
</dbReference>
<comment type="caution">
    <text evidence="10">The sequence shown here is derived from an EMBL/GenBank/DDBJ whole genome shotgun (WGS) entry which is preliminary data.</text>
</comment>
<evidence type="ECO:0000259" key="9">
    <source>
        <dbReference type="Pfam" id="PF12819"/>
    </source>
</evidence>
<dbReference type="STRING" id="35608.A0A2U1MZ34"/>
<keyword evidence="5" id="KW-0067">ATP-binding</keyword>
<dbReference type="AlphaFoldDB" id="A0A2U1MZ34"/>
<evidence type="ECO:0000256" key="7">
    <source>
        <dbReference type="SAM" id="Phobius"/>
    </source>
</evidence>
<evidence type="ECO:0000256" key="6">
    <source>
        <dbReference type="ARBA" id="ARBA00023180"/>
    </source>
</evidence>
<keyword evidence="2" id="KW-0723">Serine/threonine-protein kinase</keyword>
<accession>A0A2U1MZ34</accession>
<dbReference type="InterPro" id="IPR024788">
    <property type="entry name" value="Malectin-like_Carb-bd_dom"/>
</dbReference>
<dbReference type="FunFam" id="2.60.120.430:FF:000001">
    <property type="entry name" value="Receptor-like protein kinase FERONIA"/>
    <property type="match status" value="1"/>
</dbReference>
<gene>
    <name evidence="10" type="ORF">CTI12_AA326490</name>
</gene>
<evidence type="ECO:0000256" key="2">
    <source>
        <dbReference type="ARBA" id="ARBA00022527"/>
    </source>
</evidence>
<feature type="chain" id="PRO_5015761964" description="Malectin-like domain-containing protein" evidence="8">
    <location>
        <begin position="19"/>
        <end position="459"/>
    </location>
</feature>
<feature type="transmembrane region" description="Helical" evidence="7">
    <location>
        <begin position="411"/>
        <end position="428"/>
    </location>
</feature>
<keyword evidence="3" id="KW-0808">Transferase</keyword>
<feature type="signal peptide" evidence="8">
    <location>
        <begin position="1"/>
        <end position="18"/>
    </location>
</feature>
<evidence type="ECO:0000256" key="4">
    <source>
        <dbReference type="ARBA" id="ARBA00022741"/>
    </source>
</evidence>
<keyword evidence="7" id="KW-0812">Transmembrane</keyword>
<evidence type="ECO:0000313" key="10">
    <source>
        <dbReference type="EMBL" id="PWA66509.1"/>
    </source>
</evidence>
<keyword evidence="6" id="KW-0325">Glycoprotein</keyword>
<dbReference type="InterPro" id="IPR045272">
    <property type="entry name" value="ANXUR1/2-like"/>
</dbReference>
<dbReference type="PANTHER" id="PTHR34590">
    <property type="entry name" value="OS03G0124300 PROTEIN-RELATED"/>
    <property type="match status" value="1"/>
</dbReference>
<comment type="subcellular location">
    <subcellularLocation>
        <location evidence="1">Membrane</location>
        <topology evidence="1">Single-pass type I membrane protein</topology>
    </subcellularLocation>
</comment>
<keyword evidence="11" id="KW-1185">Reference proteome</keyword>
<keyword evidence="4" id="KW-0547">Nucleotide-binding</keyword>
<evidence type="ECO:0000256" key="3">
    <source>
        <dbReference type="ARBA" id="ARBA00022679"/>
    </source>
</evidence>
<evidence type="ECO:0000256" key="8">
    <source>
        <dbReference type="SAM" id="SignalP"/>
    </source>
</evidence>
<keyword evidence="7" id="KW-0472">Membrane</keyword>
<name>A0A2U1MZ34_ARTAN</name>
<dbReference type="Proteomes" id="UP000245207">
    <property type="component" value="Unassembled WGS sequence"/>
</dbReference>
<dbReference type="GO" id="GO:0004674">
    <property type="term" value="F:protein serine/threonine kinase activity"/>
    <property type="evidence" value="ECO:0007669"/>
    <property type="project" value="UniProtKB-KW"/>
</dbReference>
<proteinExistence type="predicted"/>
<keyword evidence="7" id="KW-1133">Transmembrane helix</keyword>